<accession>A0A1G9M419</accession>
<dbReference type="InterPro" id="IPR015424">
    <property type="entry name" value="PyrdxlP-dep_Trfase"/>
</dbReference>
<dbReference type="PANTHER" id="PTHR46383">
    <property type="entry name" value="ASPARTATE AMINOTRANSFERASE"/>
    <property type="match status" value="1"/>
</dbReference>
<evidence type="ECO:0000256" key="1">
    <source>
        <dbReference type="ARBA" id="ARBA00001933"/>
    </source>
</evidence>
<dbReference type="AlphaFoldDB" id="A0A1G9M419"/>
<evidence type="ECO:0000256" key="2">
    <source>
        <dbReference type="ARBA" id="ARBA00007441"/>
    </source>
</evidence>
<dbReference type="InterPro" id="IPR004839">
    <property type="entry name" value="Aminotransferase_I/II_large"/>
</dbReference>
<evidence type="ECO:0000313" key="8">
    <source>
        <dbReference type="EMBL" id="SDL69020.1"/>
    </source>
</evidence>
<dbReference type="GO" id="GO:0006520">
    <property type="term" value="P:amino acid metabolic process"/>
    <property type="evidence" value="ECO:0007669"/>
    <property type="project" value="InterPro"/>
</dbReference>
<name>A0A1G9M419_9SPHI</name>
<dbReference type="Proteomes" id="UP000199226">
    <property type="component" value="Unassembled WGS sequence"/>
</dbReference>
<keyword evidence="9" id="KW-1185">Reference proteome</keyword>
<dbReference type="EC" id="2.6.1.-" evidence="6"/>
<proteinExistence type="inferred from homology"/>
<dbReference type="Gene3D" id="3.40.640.10">
    <property type="entry name" value="Type I PLP-dependent aspartate aminotransferase-like (Major domain)"/>
    <property type="match status" value="1"/>
</dbReference>
<dbReference type="InterPro" id="IPR015422">
    <property type="entry name" value="PyrdxlP-dep_Trfase_small"/>
</dbReference>
<dbReference type="Pfam" id="PF00155">
    <property type="entry name" value="Aminotran_1_2"/>
    <property type="match status" value="1"/>
</dbReference>
<dbReference type="PANTHER" id="PTHR46383:SF1">
    <property type="entry name" value="ASPARTATE AMINOTRANSFERASE"/>
    <property type="match status" value="1"/>
</dbReference>
<gene>
    <name evidence="8" type="ORF">SAMN05421813_101220</name>
</gene>
<sequence length="409" mass="44804">MACHVSIFALIMSTLSNRIENLSESATIKMAKMGRELAAKGVDVISLSLGETDFFTPDFVKEAAKQAIDQNYSYYTPVPGYPELRKAIAAKLKRENNLDYDFDQIVVSTGAKQSLANAILCLVNPGDEVIIPTPYWVSYSELVKLAEGESVFINTSLESDFKITAEELEAAITPKTKLFMFSSPNNPTGSVYTREELASLVKVFEKHPDIYIISDEIYEHINFLNDHESIAQFPSVKDRVIIINGLSKAYAMTGWRIGYSASSKAIASACDKLQSQITSGTCSITQRAGIAAYEGGLETINEMKTVFKERRDLVFGLLKEIPGLKVNLPGGAFYFFPEVSSFFGKTTPAGEVIKNAEDLSLYLLNTGHVATVSGDSFGDPNSIRISYAAANVKLIEAMKRIKDALGALK</sequence>
<keyword evidence="5" id="KW-0663">Pyridoxal phosphate</keyword>
<keyword evidence="3 6" id="KW-0032">Aminotransferase</keyword>
<dbReference type="STRING" id="990371.SAMN05421813_101220"/>
<dbReference type="InterPro" id="IPR050596">
    <property type="entry name" value="AspAT/PAT-like"/>
</dbReference>
<dbReference type="PROSITE" id="PS00105">
    <property type="entry name" value="AA_TRANSFER_CLASS_1"/>
    <property type="match status" value="1"/>
</dbReference>
<dbReference type="GO" id="GO:0008483">
    <property type="term" value="F:transaminase activity"/>
    <property type="evidence" value="ECO:0007669"/>
    <property type="project" value="UniProtKB-KW"/>
</dbReference>
<dbReference type="SUPFAM" id="SSF53383">
    <property type="entry name" value="PLP-dependent transferases"/>
    <property type="match status" value="1"/>
</dbReference>
<comment type="similarity">
    <text evidence="2 6">Belongs to the class-I pyridoxal-phosphate-dependent aminotransferase family.</text>
</comment>
<dbReference type="PRINTS" id="PR00753">
    <property type="entry name" value="ACCSYNTHASE"/>
</dbReference>
<evidence type="ECO:0000256" key="6">
    <source>
        <dbReference type="RuleBase" id="RU000481"/>
    </source>
</evidence>
<dbReference type="Gene3D" id="3.90.1150.10">
    <property type="entry name" value="Aspartate Aminotransferase, domain 1"/>
    <property type="match status" value="1"/>
</dbReference>
<evidence type="ECO:0000256" key="3">
    <source>
        <dbReference type="ARBA" id="ARBA00022576"/>
    </source>
</evidence>
<evidence type="ECO:0000256" key="4">
    <source>
        <dbReference type="ARBA" id="ARBA00022679"/>
    </source>
</evidence>
<protein>
    <recommendedName>
        <fullName evidence="6">Aminotransferase</fullName>
        <ecNumber evidence="6">2.6.1.-</ecNumber>
    </recommendedName>
</protein>
<feature type="domain" description="Aminotransferase class I/classII large" evidence="7">
    <location>
        <begin position="43"/>
        <end position="395"/>
    </location>
</feature>
<keyword evidence="4 6" id="KW-0808">Transferase</keyword>
<dbReference type="InterPro" id="IPR004838">
    <property type="entry name" value="NHTrfase_class1_PyrdxlP-BS"/>
</dbReference>
<organism evidence="8 9">
    <name type="scientific">Daejeonella rubra</name>
    <dbReference type="NCBI Taxonomy" id="990371"/>
    <lineage>
        <taxon>Bacteria</taxon>
        <taxon>Pseudomonadati</taxon>
        <taxon>Bacteroidota</taxon>
        <taxon>Sphingobacteriia</taxon>
        <taxon>Sphingobacteriales</taxon>
        <taxon>Sphingobacteriaceae</taxon>
        <taxon>Daejeonella</taxon>
    </lineage>
</organism>
<evidence type="ECO:0000313" key="9">
    <source>
        <dbReference type="Proteomes" id="UP000199226"/>
    </source>
</evidence>
<reference evidence="9" key="1">
    <citation type="submission" date="2016-10" db="EMBL/GenBank/DDBJ databases">
        <authorList>
            <person name="Varghese N."/>
            <person name="Submissions S."/>
        </authorList>
    </citation>
    <scope>NUCLEOTIDE SEQUENCE [LARGE SCALE GENOMIC DNA]</scope>
    <source>
        <strain evidence="9">DSM 24536</strain>
    </source>
</reference>
<dbReference type="GO" id="GO:0030170">
    <property type="term" value="F:pyridoxal phosphate binding"/>
    <property type="evidence" value="ECO:0007669"/>
    <property type="project" value="InterPro"/>
</dbReference>
<evidence type="ECO:0000256" key="5">
    <source>
        <dbReference type="ARBA" id="ARBA00022898"/>
    </source>
</evidence>
<dbReference type="FunFam" id="3.40.640.10:FF:000033">
    <property type="entry name" value="Aspartate aminotransferase"/>
    <property type="match status" value="1"/>
</dbReference>
<evidence type="ECO:0000259" key="7">
    <source>
        <dbReference type="Pfam" id="PF00155"/>
    </source>
</evidence>
<dbReference type="CDD" id="cd00609">
    <property type="entry name" value="AAT_like"/>
    <property type="match status" value="1"/>
</dbReference>
<comment type="cofactor">
    <cofactor evidence="1 6">
        <name>pyridoxal 5'-phosphate</name>
        <dbReference type="ChEBI" id="CHEBI:597326"/>
    </cofactor>
</comment>
<dbReference type="EMBL" id="FNHH01000001">
    <property type="protein sequence ID" value="SDL69020.1"/>
    <property type="molecule type" value="Genomic_DNA"/>
</dbReference>
<dbReference type="InterPro" id="IPR015421">
    <property type="entry name" value="PyrdxlP-dep_Trfase_major"/>
</dbReference>